<evidence type="ECO:0000256" key="3">
    <source>
        <dbReference type="ARBA" id="ARBA00022679"/>
    </source>
</evidence>
<dbReference type="RefSeq" id="WP_079607636.1">
    <property type="nucleotide sequence ID" value="NZ_LT670817.1"/>
</dbReference>
<comment type="function">
    <text evidence="9">Catalyzes the formation of acetyl phosphate from acetate and ATP. Can also catalyze the reverse reaction.</text>
</comment>
<dbReference type="HAMAP" id="MF_00020">
    <property type="entry name" value="Acetate_kinase"/>
    <property type="match status" value="1"/>
</dbReference>
<keyword evidence="6 9" id="KW-0418">Kinase</keyword>
<feature type="binding site" evidence="9">
    <location>
        <begin position="207"/>
        <end position="211"/>
    </location>
    <ligand>
        <name>ATP</name>
        <dbReference type="ChEBI" id="CHEBI:30616"/>
    </ligand>
</feature>
<keyword evidence="7 9" id="KW-0067">ATP-binding</keyword>
<evidence type="ECO:0000256" key="2">
    <source>
        <dbReference type="ARBA" id="ARBA00022490"/>
    </source>
</evidence>
<keyword evidence="11" id="KW-0812">Transmembrane</keyword>
<dbReference type="GO" id="GO:0005524">
    <property type="term" value="F:ATP binding"/>
    <property type="evidence" value="ECO:0007669"/>
    <property type="project" value="UniProtKB-KW"/>
</dbReference>
<evidence type="ECO:0000313" key="12">
    <source>
        <dbReference type="EMBL" id="SHH84757.1"/>
    </source>
</evidence>
<keyword evidence="2 9" id="KW-0963">Cytoplasm</keyword>
<dbReference type="GO" id="GO:0006083">
    <property type="term" value="P:acetate metabolic process"/>
    <property type="evidence" value="ECO:0007669"/>
    <property type="project" value="TreeGrafter"/>
</dbReference>
<feature type="transmembrane region" description="Helical" evidence="11">
    <location>
        <begin position="305"/>
        <end position="328"/>
    </location>
</feature>
<dbReference type="EMBL" id="LT670817">
    <property type="protein sequence ID" value="SHH84757.1"/>
    <property type="molecule type" value="Genomic_DNA"/>
</dbReference>
<dbReference type="InterPro" id="IPR023865">
    <property type="entry name" value="Aliphatic_acid_kinase_CS"/>
</dbReference>
<gene>
    <name evidence="9" type="primary">ackA</name>
    <name evidence="12" type="ORF">SAMN05443248_6466</name>
</gene>
<feature type="binding site" evidence="9">
    <location>
        <position position="378"/>
    </location>
    <ligand>
        <name>Mg(2+)</name>
        <dbReference type="ChEBI" id="CHEBI:18420"/>
    </ligand>
</feature>
<feature type="active site" description="Proton donor/acceptor" evidence="9">
    <location>
        <position position="149"/>
    </location>
</feature>
<comment type="pathway">
    <text evidence="9">Metabolic intermediate biosynthesis; acetyl-CoA biosynthesis; acetyl-CoA from acetate: step 1/2.</text>
</comment>
<evidence type="ECO:0000256" key="9">
    <source>
        <dbReference type="HAMAP-Rule" id="MF_00020"/>
    </source>
</evidence>
<dbReference type="NCBIfam" id="TIGR00016">
    <property type="entry name" value="ackA"/>
    <property type="match status" value="1"/>
</dbReference>
<feature type="binding site" evidence="9">
    <location>
        <position position="15"/>
    </location>
    <ligand>
        <name>ATP</name>
        <dbReference type="ChEBI" id="CHEBI:30616"/>
    </ligand>
</feature>
<comment type="cofactor">
    <cofactor evidence="9">
        <name>Mg(2+)</name>
        <dbReference type="ChEBI" id="CHEBI:18420"/>
    </cofactor>
    <cofactor evidence="9">
        <name>Mn(2+)</name>
        <dbReference type="ChEBI" id="CHEBI:29035"/>
    </cofactor>
    <text evidence="9">Mg(2+). Can also accept Mn(2+).</text>
</comment>
<evidence type="ECO:0000256" key="8">
    <source>
        <dbReference type="ARBA" id="ARBA00022842"/>
    </source>
</evidence>
<dbReference type="PIRSF" id="PIRSF000722">
    <property type="entry name" value="Acetate_prop_kin"/>
    <property type="match status" value="1"/>
</dbReference>
<proteinExistence type="inferred from homology"/>
<dbReference type="InterPro" id="IPR043129">
    <property type="entry name" value="ATPase_NBD"/>
</dbReference>
<dbReference type="Pfam" id="PF00871">
    <property type="entry name" value="Acetate_kinase"/>
    <property type="match status" value="1"/>
</dbReference>
<dbReference type="PRINTS" id="PR00471">
    <property type="entry name" value="ACETATEKNASE"/>
</dbReference>
<dbReference type="AlphaFoldDB" id="A0A1M5WBC6"/>
<dbReference type="Proteomes" id="UP000189796">
    <property type="component" value="Chromosome I"/>
</dbReference>
<comment type="catalytic activity">
    <reaction evidence="9">
        <text>acetate + ATP = acetyl phosphate + ADP</text>
        <dbReference type="Rhea" id="RHEA:11352"/>
        <dbReference type="ChEBI" id="CHEBI:22191"/>
        <dbReference type="ChEBI" id="CHEBI:30089"/>
        <dbReference type="ChEBI" id="CHEBI:30616"/>
        <dbReference type="ChEBI" id="CHEBI:456216"/>
        <dbReference type="EC" id="2.7.2.1"/>
    </reaction>
</comment>
<comment type="similarity">
    <text evidence="1 9 10">Belongs to the acetokinase family.</text>
</comment>
<dbReference type="InterPro" id="IPR000890">
    <property type="entry name" value="Aliphatic_acid_kin_short-chain"/>
</dbReference>
<reference evidence="12 13" key="1">
    <citation type="submission" date="2016-11" db="EMBL/GenBank/DDBJ databases">
        <authorList>
            <person name="Jaros S."/>
            <person name="Januszkiewicz K."/>
            <person name="Wedrychowicz H."/>
        </authorList>
    </citation>
    <scope>NUCLEOTIDE SEQUENCE [LARGE SCALE GENOMIC DNA]</scope>
    <source>
        <strain evidence="12 13">GAS138</strain>
    </source>
</reference>
<keyword evidence="8 9" id="KW-0460">Magnesium</keyword>
<keyword evidence="5 9" id="KW-0547">Nucleotide-binding</keyword>
<evidence type="ECO:0000256" key="5">
    <source>
        <dbReference type="ARBA" id="ARBA00022741"/>
    </source>
</evidence>
<evidence type="ECO:0000256" key="6">
    <source>
        <dbReference type="ARBA" id="ARBA00022777"/>
    </source>
</evidence>
<feature type="site" description="Transition state stabilizer" evidence="9">
    <location>
        <position position="240"/>
    </location>
</feature>
<dbReference type="UniPathway" id="UPA00340">
    <property type="reaction ID" value="UER00458"/>
</dbReference>
<evidence type="ECO:0000256" key="11">
    <source>
        <dbReference type="SAM" id="Phobius"/>
    </source>
</evidence>
<dbReference type="GO" id="GO:0008776">
    <property type="term" value="F:acetate kinase activity"/>
    <property type="evidence" value="ECO:0007669"/>
    <property type="project" value="UniProtKB-UniRule"/>
</dbReference>
<feature type="binding site" evidence="9">
    <location>
        <begin position="282"/>
        <end position="284"/>
    </location>
    <ligand>
        <name>ATP</name>
        <dbReference type="ChEBI" id="CHEBI:30616"/>
    </ligand>
</feature>
<keyword evidence="4 9" id="KW-0479">Metal-binding</keyword>
<feature type="site" description="Transition state stabilizer" evidence="9">
    <location>
        <position position="180"/>
    </location>
</feature>
<dbReference type="OrthoDB" id="9802453at2"/>
<feature type="binding site" evidence="9">
    <location>
        <position position="92"/>
    </location>
    <ligand>
        <name>substrate</name>
    </ligand>
</feature>
<dbReference type="InterPro" id="IPR004372">
    <property type="entry name" value="Ac/propionate_kinase"/>
</dbReference>
<keyword evidence="11" id="KW-0472">Membrane</keyword>
<accession>A0A1M5WBC6</accession>
<comment type="subunit">
    <text evidence="9">Homodimer.</text>
</comment>
<dbReference type="SUPFAM" id="SSF53067">
    <property type="entry name" value="Actin-like ATPase domain"/>
    <property type="match status" value="2"/>
</dbReference>
<evidence type="ECO:0000256" key="10">
    <source>
        <dbReference type="RuleBase" id="RU003835"/>
    </source>
</evidence>
<organism evidence="12 13">
    <name type="scientific">Bradyrhizobium erythrophlei</name>
    <dbReference type="NCBI Taxonomy" id="1437360"/>
    <lineage>
        <taxon>Bacteria</taxon>
        <taxon>Pseudomonadati</taxon>
        <taxon>Pseudomonadota</taxon>
        <taxon>Alphaproteobacteria</taxon>
        <taxon>Hyphomicrobiales</taxon>
        <taxon>Nitrobacteraceae</taxon>
        <taxon>Bradyrhizobium</taxon>
    </lineage>
</organism>
<dbReference type="PANTHER" id="PTHR21060:SF21">
    <property type="entry name" value="ACETATE KINASE"/>
    <property type="match status" value="1"/>
</dbReference>
<feature type="binding site" evidence="9">
    <location>
        <position position="8"/>
    </location>
    <ligand>
        <name>Mg(2+)</name>
        <dbReference type="ChEBI" id="CHEBI:18420"/>
    </ligand>
</feature>
<dbReference type="PANTHER" id="PTHR21060">
    <property type="entry name" value="ACETATE KINASE"/>
    <property type="match status" value="1"/>
</dbReference>
<comment type="subcellular location">
    <subcellularLocation>
        <location evidence="9">Cytoplasm</location>
    </subcellularLocation>
</comment>
<dbReference type="PROSITE" id="PS01075">
    <property type="entry name" value="ACETATE_KINASE_1"/>
    <property type="match status" value="1"/>
</dbReference>
<dbReference type="PROSITE" id="PS01076">
    <property type="entry name" value="ACETATE_KINASE_2"/>
    <property type="match status" value="1"/>
</dbReference>
<evidence type="ECO:0000313" key="13">
    <source>
        <dbReference type="Proteomes" id="UP000189796"/>
    </source>
</evidence>
<dbReference type="GO" id="GO:0005829">
    <property type="term" value="C:cytosol"/>
    <property type="evidence" value="ECO:0007669"/>
    <property type="project" value="TreeGrafter"/>
</dbReference>
<dbReference type="GO" id="GO:0006085">
    <property type="term" value="P:acetyl-CoA biosynthetic process"/>
    <property type="evidence" value="ECO:0007669"/>
    <property type="project" value="UniProtKB-UniRule"/>
</dbReference>
<evidence type="ECO:0000256" key="4">
    <source>
        <dbReference type="ARBA" id="ARBA00022723"/>
    </source>
</evidence>
<dbReference type="EC" id="2.7.2.1" evidence="9"/>
<sequence>METILVVNAGSSSLKFQVFALGALSDLKCLIKGQIDGIGRRPRLRAQAADKRPLIDQTYTPDQVIDLPAAMHAAGAWLLETQKVELVAVGHRVVHGGPDYDRPVLVDAKVLADLERYVSLAPLHQPNNLAPIRALLARRPDLPQVACFDTAFHRGHDALADHYAIPQRFYAEGLRRYGFHGLSYEYVAERLRQVAPTVADGRVIVAHLGSGASMCALDGGRSIDSTMGFTALDGLPMGTRSGQLDPGVVLYLIGEKGMTAGEVQDLLYRECGLKGLSGISNDVRELQDSADPRAAFAIEYFVTRVGLYAGMLAAALGGIDAFVFTAGIGENSATMRARIADKLAWLGAALDPGANAVPQLLISRPDSRVALYAIPTDEELMIARHTLSVLSHSPVSAQQRRQFVDDSACTEDYQASHPRR</sequence>
<keyword evidence="11" id="KW-1133">Transmembrane helix</keyword>
<name>A0A1M5WBC6_9BRAD</name>
<feature type="binding site" evidence="9">
    <location>
        <begin position="327"/>
        <end position="331"/>
    </location>
    <ligand>
        <name>ATP</name>
        <dbReference type="ChEBI" id="CHEBI:30616"/>
    </ligand>
</feature>
<evidence type="ECO:0000256" key="1">
    <source>
        <dbReference type="ARBA" id="ARBA00008748"/>
    </source>
</evidence>
<evidence type="ECO:0000256" key="7">
    <source>
        <dbReference type="ARBA" id="ARBA00022840"/>
    </source>
</evidence>
<keyword evidence="3 9" id="KW-0808">Transferase</keyword>
<protein>
    <recommendedName>
        <fullName evidence="9">Acetate kinase</fullName>
        <ecNumber evidence="9">2.7.2.1</ecNumber>
    </recommendedName>
    <alternativeName>
        <fullName evidence="9">Acetokinase</fullName>
    </alternativeName>
</protein>
<dbReference type="Gene3D" id="3.30.420.40">
    <property type="match status" value="2"/>
</dbReference>
<dbReference type="GO" id="GO:0000287">
    <property type="term" value="F:magnesium ion binding"/>
    <property type="evidence" value="ECO:0007669"/>
    <property type="project" value="UniProtKB-UniRule"/>
</dbReference>